<organism evidence="1 2">
    <name type="scientific">Methylobacterium oryzae</name>
    <dbReference type="NCBI Taxonomy" id="334852"/>
    <lineage>
        <taxon>Bacteria</taxon>
        <taxon>Pseudomonadati</taxon>
        <taxon>Pseudomonadota</taxon>
        <taxon>Alphaproteobacteria</taxon>
        <taxon>Hyphomicrobiales</taxon>
        <taxon>Methylobacteriaceae</taxon>
        <taxon>Methylobacterium</taxon>
    </lineage>
</organism>
<sequence length="66" mass="6732">MLATALNNIAVAYVVIGFVTPMTAASFGAPSAPALRVENAIFTLVGPGTGCALHHGARRALRSLKP</sequence>
<proteinExistence type="predicted"/>
<gene>
    <name evidence="1" type="ORF">MOTC310_05745</name>
</gene>
<keyword evidence="2" id="KW-1185">Reference proteome</keyword>
<dbReference type="EMBL" id="MLCA01000001">
    <property type="protein sequence ID" value="MEE7490000.1"/>
    <property type="molecule type" value="Genomic_DNA"/>
</dbReference>
<reference evidence="1 2" key="1">
    <citation type="journal article" date="2012" name="Genet. Mol. Biol.">
        <title>Analysis of 16S rRNA and mxaF genes revealing insights into Methylobacterium niche-specific plant association.</title>
        <authorList>
            <person name="Dourado M.N."/>
            <person name="Andreote F.D."/>
            <person name="Dini-Andreote F."/>
            <person name="Conti R."/>
            <person name="Araujo J.M."/>
            <person name="Araujo W.L."/>
        </authorList>
    </citation>
    <scope>NUCLEOTIDE SEQUENCE [LARGE SCALE GENOMIC DNA]</scope>
    <source>
        <strain evidence="1 2">TC3-10</strain>
    </source>
</reference>
<protein>
    <submittedName>
        <fullName evidence="1">Uncharacterized protein</fullName>
    </submittedName>
</protein>
<evidence type="ECO:0000313" key="1">
    <source>
        <dbReference type="EMBL" id="MEE7490000.1"/>
    </source>
</evidence>
<name>A0ABU7TJK3_9HYPH</name>
<evidence type="ECO:0000313" key="2">
    <source>
        <dbReference type="Proteomes" id="UP001355206"/>
    </source>
</evidence>
<comment type="caution">
    <text evidence="1">The sequence shown here is derived from an EMBL/GenBank/DDBJ whole genome shotgun (WGS) entry which is preliminary data.</text>
</comment>
<accession>A0ABU7TJK3</accession>
<dbReference type="Proteomes" id="UP001355206">
    <property type="component" value="Unassembled WGS sequence"/>
</dbReference>